<gene>
    <name evidence="5" type="ORF">WKW80_33020</name>
</gene>
<protein>
    <submittedName>
        <fullName evidence="5">DUF6531 domain-containing protein</fullName>
    </submittedName>
</protein>
<keyword evidence="2" id="KW-0175">Coiled coil</keyword>
<organism evidence="5 6">
    <name type="scientific">Variovorax humicola</name>
    <dbReference type="NCBI Taxonomy" id="1769758"/>
    <lineage>
        <taxon>Bacteria</taxon>
        <taxon>Pseudomonadati</taxon>
        <taxon>Pseudomonadota</taxon>
        <taxon>Betaproteobacteria</taxon>
        <taxon>Burkholderiales</taxon>
        <taxon>Comamonadaceae</taxon>
        <taxon>Variovorax</taxon>
    </lineage>
</organism>
<keyword evidence="1" id="KW-0677">Repeat</keyword>
<keyword evidence="6" id="KW-1185">Reference proteome</keyword>
<dbReference type="Pfam" id="PF20148">
    <property type="entry name" value="DUF6531"/>
    <property type="match status" value="1"/>
</dbReference>
<dbReference type="Proteomes" id="UP001363010">
    <property type="component" value="Unassembled WGS sequence"/>
</dbReference>
<comment type="caution">
    <text evidence="5">The sequence shown here is derived from an EMBL/GenBank/DDBJ whole genome shotgun (WGS) entry which is preliminary data.</text>
</comment>
<feature type="domain" description="DUF6531" evidence="3">
    <location>
        <begin position="221"/>
        <end position="294"/>
    </location>
</feature>
<dbReference type="InterPro" id="IPR056823">
    <property type="entry name" value="TEN-like_YD-shell"/>
</dbReference>
<evidence type="ECO:0000313" key="6">
    <source>
        <dbReference type="Proteomes" id="UP001363010"/>
    </source>
</evidence>
<dbReference type="CDD" id="cd14740">
    <property type="entry name" value="PAAR_4"/>
    <property type="match status" value="1"/>
</dbReference>
<dbReference type="EMBL" id="JBBKZV010000041">
    <property type="protein sequence ID" value="MEJ8826777.1"/>
    <property type="molecule type" value="Genomic_DNA"/>
</dbReference>
<dbReference type="Gene3D" id="2.180.10.10">
    <property type="entry name" value="RHS repeat-associated core"/>
    <property type="match status" value="4"/>
</dbReference>
<evidence type="ECO:0000259" key="3">
    <source>
        <dbReference type="Pfam" id="PF20148"/>
    </source>
</evidence>
<dbReference type="Pfam" id="PF05593">
    <property type="entry name" value="RHS_repeat"/>
    <property type="match status" value="2"/>
</dbReference>
<evidence type="ECO:0000256" key="2">
    <source>
        <dbReference type="SAM" id="Coils"/>
    </source>
</evidence>
<feature type="domain" description="Teneurin-like YD-shell" evidence="4">
    <location>
        <begin position="964"/>
        <end position="1202"/>
    </location>
</feature>
<proteinExistence type="predicted"/>
<evidence type="ECO:0000313" key="5">
    <source>
        <dbReference type="EMBL" id="MEJ8826777.1"/>
    </source>
</evidence>
<dbReference type="InterPro" id="IPR050708">
    <property type="entry name" value="T6SS_VgrG/RHS"/>
</dbReference>
<dbReference type="InterPro" id="IPR006530">
    <property type="entry name" value="YD"/>
</dbReference>
<dbReference type="Pfam" id="PF25023">
    <property type="entry name" value="TEN_YD-shell"/>
    <property type="match status" value="1"/>
</dbReference>
<dbReference type="InterPro" id="IPR045351">
    <property type="entry name" value="DUF6531"/>
</dbReference>
<accession>A0ABU8WBM3</accession>
<evidence type="ECO:0000256" key="1">
    <source>
        <dbReference type="ARBA" id="ARBA00022737"/>
    </source>
</evidence>
<reference evidence="5 6" key="1">
    <citation type="submission" date="2024-03" db="EMBL/GenBank/DDBJ databases">
        <title>Novel species of the genus Variovorax.</title>
        <authorList>
            <person name="Liu Q."/>
            <person name="Xin Y.-H."/>
        </authorList>
    </citation>
    <scope>NUCLEOTIDE SEQUENCE [LARGE SCALE GENOMIC DNA]</scope>
    <source>
        <strain evidence="5 6">KACC 18501</strain>
    </source>
</reference>
<dbReference type="NCBIfam" id="TIGR03696">
    <property type="entry name" value="Rhs_assc_core"/>
    <property type="match status" value="1"/>
</dbReference>
<dbReference type="NCBIfam" id="TIGR01643">
    <property type="entry name" value="YD_repeat_2x"/>
    <property type="match status" value="1"/>
</dbReference>
<name>A0ABU8WBM3_9BURK</name>
<sequence>MLASSWGDPVLGIDIHWEFVPMPAPVPTPIPNPFTGVVFDPMGLAVGLAISNAIGMALGGSLKGPVTYWGMPATNTGTEAKHVPGHIIIPPGTSWAPVPKTPKPAIRGAPKPEKPVTPSNDAVVITGSKTVHVMGTNASRLGDLLLSCSEPVRLPSSVILAVPKGAPILIGGPPHLDLMAAAMASLRTRFIGDSIQAGISHLPIGNRGRAVLSWLACKLTGHPVDVATGKVMTRFLDAELPGPMPLRIERFYSSNFAGRSSPHGHGWSTSVDRAVWEERGKVVCLLDDGREIEFDTFDLPQHTMQVGDEIFYPIDRLTLRREENERWRITDSDGFIYEYAPVAGRSGRAPIARILSRGGLHEITFSYDAKGRLEWVRDSADRFIGFEHDEQDRLVVLKLPHPDQRGWYAHRSYEYDAEGDLVRVFDSQENAWSFEYVTHLLVKETQRGGLSFYFEYDGLGGDAWCTRTWGDGGIYDHVINYDKKNKVTFVADSLGHKTQYHLDANNLVTKIVDPLGNAKTFKYHPRFFTVIESVDALGAVTRSEFDAQGNKIAVETPDNARVLARYDEGLPIEIRDQIGGVWRYSYDSGGQLLELVAPTGETVRFGYDAGIPVWLERADGTRATFEWDGAKNLRRTHAANGAVTEYQHDALGQLRKFADARGRVIRFQHDLEGRLVLAESSPWSIEETKYDADGNVIEFKDGIRTVRYRYTGFRKIAEYRENDAGVEFKYDTEQKLLAVENEIGAQWTCDYDPRGRLVKETDFDGHTRVLSRDARGRIVRIDRSGGTSVEFGYDKGGRIADYAYGDGTYEKVEYRADGAMVRAESPWVVLEIEPDALRRVRRESTEESWVASEIAPGGNRGAIETSLGARLGAAYDALGLPSVILLGGNGGQQLSLRIERDPLGEEMSVSASNGVSAVWTRDGLGRPASQRVIGSDREVVGARAYRWKSVLQLDAILDAQAGLRTFEHDERGRLKAVHTPHGTDVRAYDKAGRVHRDQRRTYSPGGRLLEDGDTVYEYDGEGRRVARRCGSEEWRYLWTDGGLLRQVVHPDNTVTRFEYDALKRRTKKAHLRVGEDGGETILRERRFVWDRHVVAHEIDSIDGVTTWYWEPESFRPIARERGGERWMIVTDDRGVPSEMFDAGGTLAWRAQIDVYGKAHLSVGERGDCPWRFPGQYDDAELGLYYNYWRYFDPQSDSYISPDPLGLLAGLRAWGYVLDPMLRADPFGLVDEYAVQPYGNAGHTGDGLDADEMLGSVWLRENGYGKRSGYVGRRNPAMGIDPALHREITAAQREAGLFDHATVRGQTAAQNIAENAKVRQSVIADWLVREEGLSRRAANREAKELVDAFKKDAQAYANQLDDLSEEAKAKGCGG</sequence>
<evidence type="ECO:0000259" key="4">
    <source>
        <dbReference type="Pfam" id="PF25023"/>
    </source>
</evidence>
<dbReference type="InterPro" id="IPR022385">
    <property type="entry name" value="Rhs_assc_core"/>
</dbReference>
<dbReference type="RefSeq" id="WP_340367813.1">
    <property type="nucleotide sequence ID" value="NZ_JBBKZV010000041.1"/>
</dbReference>
<dbReference type="InterPro" id="IPR031325">
    <property type="entry name" value="RHS_repeat"/>
</dbReference>
<feature type="coiled-coil region" evidence="2">
    <location>
        <begin position="1338"/>
        <end position="1365"/>
    </location>
</feature>
<dbReference type="PANTHER" id="PTHR32305">
    <property type="match status" value="1"/>
</dbReference>
<dbReference type="PANTHER" id="PTHR32305:SF15">
    <property type="entry name" value="PROTEIN RHSA-RELATED"/>
    <property type="match status" value="1"/>
</dbReference>